<reference evidence="3" key="1">
    <citation type="submission" date="2016-07" db="EMBL/GenBank/DDBJ databases">
        <title>Nontailed viruses are major unrecognized killers of bacteria in the ocean.</title>
        <authorList>
            <person name="Kauffman K."/>
            <person name="Hussain F."/>
            <person name="Yang J."/>
            <person name="Arevalo P."/>
            <person name="Brown J."/>
            <person name="Cutler M."/>
            <person name="Kelly L."/>
            <person name="Polz M.F."/>
        </authorList>
    </citation>
    <scope>NUCLEOTIDE SEQUENCE [LARGE SCALE GENOMIC DNA]</scope>
    <source>
        <strain evidence="3">10N.222.49.A5</strain>
    </source>
</reference>
<dbReference type="EMBL" id="MDBO01000058">
    <property type="protein sequence ID" value="PMP11799.1"/>
    <property type="molecule type" value="Genomic_DNA"/>
</dbReference>
<gene>
    <name evidence="2" type="ORF">BCS93_08020</name>
</gene>
<comment type="caution">
    <text evidence="2">The sequence shown here is derived from an EMBL/GenBank/DDBJ whole genome shotgun (WGS) entry which is preliminary data.</text>
</comment>
<feature type="signal peptide" evidence="1">
    <location>
        <begin position="1"/>
        <end position="18"/>
    </location>
</feature>
<organism evidence="2 3">
    <name type="scientific">Vibrio breoganii</name>
    <dbReference type="NCBI Taxonomy" id="553239"/>
    <lineage>
        <taxon>Bacteria</taxon>
        <taxon>Pseudomonadati</taxon>
        <taxon>Pseudomonadota</taxon>
        <taxon>Gammaproteobacteria</taxon>
        <taxon>Vibrionales</taxon>
        <taxon>Vibrionaceae</taxon>
        <taxon>Vibrio</taxon>
    </lineage>
</organism>
<dbReference type="AlphaFoldDB" id="A0AAP8MX43"/>
<feature type="chain" id="PRO_5042956786" description="Lipoprotein" evidence="1">
    <location>
        <begin position="19"/>
        <end position="306"/>
    </location>
</feature>
<sequence length="306" mass="34633">MYKFLLLAVVAVGLTACGTETTTVTSTHSEQPAVKVIRDYGWAKLSSSSDQKETSTPEYIEYKFDTNKRFTFDQDGNDGDEIHKEFTYEWQEFLPRTSSIHKNEYSPAGPKHTLTVPVEGLITAEDKLKQLLQTGSKDPESQIKRAVYGNLILPMSLTHTSLTGIYSFDLLTKEIVPENRNFPLCSYTKEQDTRTDFSMSCSIPADLNIYNKYVSVDLEQTSSQPVYYKTNTGHSYQAYEFIQVVSILNDHNTFDNLPVATVLIHPGLGIISMDLPTVNGTKENGINVKQSHWIWRNSNDNLLDQY</sequence>
<dbReference type="Proteomes" id="UP000235611">
    <property type="component" value="Unassembled WGS sequence"/>
</dbReference>
<evidence type="ECO:0000256" key="1">
    <source>
        <dbReference type="SAM" id="SignalP"/>
    </source>
</evidence>
<name>A0AAP8MX43_9VIBR</name>
<evidence type="ECO:0000313" key="3">
    <source>
        <dbReference type="Proteomes" id="UP000235611"/>
    </source>
</evidence>
<protein>
    <recommendedName>
        <fullName evidence="4">Lipoprotein</fullName>
    </recommendedName>
</protein>
<proteinExistence type="predicted"/>
<accession>A0AAP8MX43</accession>
<dbReference type="PROSITE" id="PS51257">
    <property type="entry name" value="PROKAR_LIPOPROTEIN"/>
    <property type="match status" value="1"/>
</dbReference>
<keyword evidence="1" id="KW-0732">Signal</keyword>
<dbReference type="RefSeq" id="WP_102477604.1">
    <property type="nucleotide sequence ID" value="NZ_MDBO01000058.1"/>
</dbReference>
<evidence type="ECO:0000313" key="2">
    <source>
        <dbReference type="EMBL" id="PMP11799.1"/>
    </source>
</evidence>
<evidence type="ECO:0008006" key="4">
    <source>
        <dbReference type="Google" id="ProtNLM"/>
    </source>
</evidence>